<comment type="caution">
    <text evidence="2">The sequence shown here is derived from an EMBL/GenBank/DDBJ whole genome shotgun (WGS) entry which is preliminary data.</text>
</comment>
<keyword evidence="1" id="KW-0812">Transmembrane</keyword>
<feature type="transmembrane region" description="Helical" evidence="1">
    <location>
        <begin position="165"/>
        <end position="188"/>
    </location>
</feature>
<dbReference type="GO" id="GO:0009636">
    <property type="term" value="P:response to toxic substance"/>
    <property type="evidence" value="ECO:0007669"/>
    <property type="project" value="TreeGrafter"/>
</dbReference>
<dbReference type="Proteomes" id="UP000539175">
    <property type="component" value="Unassembled WGS sequence"/>
</dbReference>
<feature type="transmembrane region" description="Helical" evidence="1">
    <location>
        <begin position="119"/>
        <end position="137"/>
    </location>
</feature>
<keyword evidence="1" id="KW-1133">Transmembrane helix</keyword>
<dbReference type="AlphaFoldDB" id="A0A7X0AWP9"/>
<dbReference type="EMBL" id="JACIIZ010000001">
    <property type="protein sequence ID" value="MBB6250059.1"/>
    <property type="molecule type" value="Genomic_DNA"/>
</dbReference>
<keyword evidence="1" id="KW-0472">Membrane</keyword>
<evidence type="ECO:0000313" key="2">
    <source>
        <dbReference type="EMBL" id="MBB6250059.1"/>
    </source>
</evidence>
<dbReference type="Pfam" id="PF13630">
    <property type="entry name" value="SdpI"/>
    <property type="match status" value="1"/>
</dbReference>
<name>A0A7X0AWP9_9PROT</name>
<proteinExistence type="predicted"/>
<evidence type="ECO:0000313" key="3">
    <source>
        <dbReference type="Proteomes" id="UP000539175"/>
    </source>
</evidence>
<accession>A0A7X0AWP9</accession>
<dbReference type="InterPro" id="IPR026272">
    <property type="entry name" value="SdpI"/>
</dbReference>
<feature type="transmembrane region" description="Helical" evidence="1">
    <location>
        <begin position="194"/>
        <end position="214"/>
    </location>
</feature>
<feature type="transmembrane region" description="Helical" evidence="1">
    <location>
        <begin position="93"/>
        <end position="113"/>
    </location>
</feature>
<protein>
    <submittedName>
        <fullName evidence="2">Putative membrane protein</fullName>
    </submittedName>
</protein>
<dbReference type="PANTHER" id="PTHR37810:SF5">
    <property type="entry name" value="IMMUNITY PROTEIN SDPI"/>
    <property type="match status" value="1"/>
</dbReference>
<feature type="transmembrane region" description="Helical" evidence="1">
    <location>
        <begin position="52"/>
        <end position="72"/>
    </location>
</feature>
<reference evidence="2 3" key="1">
    <citation type="submission" date="2020-08" db="EMBL/GenBank/DDBJ databases">
        <title>Genomic Encyclopedia of Type Strains, Phase IV (KMG-IV): sequencing the most valuable type-strain genomes for metagenomic binning, comparative biology and taxonomic classification.</title>
        <authorList>
            <person name="Goeker M."/>
        </authorList>
    </citation>
    <scope>NUCLEOTIDE SEQUENCE [LARGE SCALE GENOMIC DNA]</scope>
    <source>
        <strain evidence="2 3">DSM 22198</strain>
    </source>
</reference>
<dbReference type="PIRSF" id="PIRSF038959">
    <property type="entry name" value="SdpI"/>
    <property type="match status" value="1"/>
</dbReference>
<keyword evidence="3" id="KW-1185">Reference proteome</keyword>
<dbReference type="InterPro" id="IPR025962">
    <property type="entry name" value="SdpI/YhfL"/>
</dbReference>
<evidence type="ECO:0000256" key="1">
    <source>
        <dbReference type="SAM" id="Phobius"/>
    </source>
</evidence>
<gene>
    <name evidence="2" type="ORF">FHS74_000592</name>
</gene>
<sequence length="222" mass="24299">MSARTHWILTVQILALMVGASMYTLWRLGPDVSLPVHFDAAGHPTRFAHAPWALGIGPLMALVLAVALPLMARLLPMAENLERSAAAWRISRLSVLGVLAMTHLGLAVTALGHPMDLRRLHAFALGLAMAVIGNVLGKVRPNHLLGIRTPWTKADDWVWDRTHRFGGWLTVAGGLILMALALFLPPGILRGPSLSVSVVMTVAIIAWVRSYLYWRVRPSRPL</sequence>
<feature type="transmembrane region" description="Helical" evidence="1">
    <location>
        <begin position="7"/>
        <end position="26"/>
    </location>
</feature>
<dbReference type="PANTHER" id="PTHR37810">
    <property type="entry name" value="IMMUNITY PROTEIN SDPI"/>
    <property type="match status" value="1"/>
</dbReference>
<organism evidence="2 3">
    <name type="scientific">Nitrospirillum iridis</name>
    <dbReference type="NCBI Taxonomy" id="765888"/>
    <lineage>
        <taxon>Bacteria</taxon>
        <taxon>Pseudomonadati</taxon>
        <taxon>Pseudomonadota</taxon>
        <taxon>Alphaproteobacteria</taxon>
        <taxon>Rhodospirillales</taxon>
        <taxon>Azospirillaceae</taxon>
        <taxon>Nitrospirillum</taxon>
    </lineage>
</organism>
<dbReference type="RefSeq" id="WP_184797214.1">
    <property type="nucleotide sequence ID" value="NZ_JACIIZ010000001.1"/>
</dbReference>